<feature type="domain" description="AB hydrolase-1" evidence="2">
    <location>
        <begin position="15"/>
        <end position="242"/>
    </location>
</feature>
<evidence type="ECO:0000259" key="2">
    <source>
        <dbReference type="Pfam" id="PF00561"/>
    </source>
</evidence>
<dbReference type="RefSeq" id="WP_017038115.1">
    <property type="nucleotide sequence ID" value="NZ_AJYQ02000093.1"/>
</dbReference>
<accession>A0A1E5BFY7</accession>
<dbReference type="InterPro" id="IPR000073">
    <property type="entry name" value="AB_hydrolase_1"/>
</dbReference>
<evidence type="ECO:0000256" key="1">
    <source>
        <dbReference type="ARBA" id="ARBA00022801"/>
    </source>
</evidence>
<organism evidence="3 4">
    <name type="scientific">Vibrio genomosp. F10 str. ZF-129</name>
    <dbReference type="NCBI Taxonomy" id="1187848"/>
    <lineage>
        <taxon>Bacteria</taxon>
        <taxon>Pseudomonadati</taxon>
        <taxon>Pseudomonadota</taxon>
        <taxon>Gammaproteobacteria</taxon>
        <taxon>Vibrionales</taxon>
        <taxon>Vibrionaceae</taxon>
        <taxon>Vibrio</taxon>
    </lineage>
</organism>
<evidence type="ECO:0000313" key="4">
    <source>
        <dbReference type="Proteomes" id="UP000094741"/>
    </source>
</evidence>
<dbReference type="PRINTS" id="PR00412">
    <property type="entry name" value="EPOXHYDRLASE"/>
</dbReference>
<dbReference type="InterPro" id="IPR000639">
    <property type="entry name" value="Epox_hydrolase-like"/>
</dbReference>
<dbReference type="SUPFAM" id="SSF53474">
    <property type="entry name" value="alpha/beta-Hydrolases"/>
    <property type="match status" value="1"/>
</dbReference>
<protein>
    <submittedName>
        <fullName evidence="3">Histidine kinase</fullName>
    </submittedName>
</protein>
<reference evidence="3 4" key="1">
    <citation type="journal article" date="2012" name="Science">
        <title>Ecological populations of bacteria act as socially cohesive units of antibiotic production and resistance.</title>
        <authorList>
            <person name="Cordero O.X."/>
            <person name="Wildschutte H."/>
            <person name="Kirkup B."/>
            <person name="Proehl S."/>
            <person name="Ngo L."/>
            <person name="Hussain F."/>
            <person name="Le Roux F."/>
            <person name="Mincer T."/>
            <person name="Polz M.F."/>
        </authorList>
    </citation>
    <scope>NUCLEOTIDE SEQUENCE [LARGE SCALE GENOMIC DNA]</scope>
    <source>
        <strain evidence="3 4">ZF-129</strain>
    </source>
</reference>
<dbReference type="EMBL" id="AJYQ02000093">
    <property type="protein sequence ID" value="OEE34247.1"/>
    <property type="molecule type" value="Genomic_DNA"/>
</dbReference>
<dbReference type="GO" id="GO:0016301">
    <property type="term" value="F:kinase activity"/>
    <property type="evidence" value="ECO:0007669"/>
    <property type="project" value="UniProtKB-KW"/>
</dbReference>
<keyword evidence="3" id="KW-0808">Transferase</keyword>
<keyword evidence="3" id="KW-0418">Kinase</keyword>
<dbReference type="GO" id="GO:0016787">
    <property type="term" value="F:hydrolase activity"/>
    <property type="evidence" value="ECO:0007669"/>
    <property type="project" value="UniProtKB-KW"/>
</dbReference>
<dbReference type="eggNOG" id="COG0596">
    <property type="taxonomic scope" value="Bacteria"/>
</dbReference>
<gene>
    <name evidence="3" type="ORF">A1QO_08565</name>
</gene>
<dbReference type="OrthoDB" id="9808398at2"/>
<dbReference type="AlphaFoldDB" id="A0A1E5BFY7"/>
<dbReference type="STRING" id="1187848.A1QO_08565"/>
<comment type="caution">
    <text evidence="3">The sequence shown here is derived from an EMBL/GenBank/DDBJ whole genome shotgun (WGS) entry which is preliminary data.</text>
</comment>
<dbReference type="PANTHER" id="PTHR46118:SF4">
    <property type="entry name" value="PROTEIN ABHD11"/>
    <property type="match status" value="1"/>
</dbReference>
<dbReference type="Gene3D" id="3.40.50.1820">
    <property type="entry name" value="alpha/beta hydrolase"/>
    <property type="match status" value="1"/>
</dbReference>
<keyword evidence="1" id="KW-0378">Hydrolase</keyword>
<dbReference type="Proteomes" id="UP000094741">
    <property type="component" value="Unassembled WGS sequence"/>
</dbReference>
<name>A0A1E5BFY7_9VIBR</name>
<dbReference type="Pfam" id="PF00561">
    <property type="entry name" value="Abhydrolase_1"/>
    <property type="match status" value="1"/>
</dbReference>
<dbReference type="InterPro" id="IPR029058">
    <property type="entry name" value="AB_hydrolase_fold"/>
</dbReference>
<evidence type="ECO:0000313" key="3">
    <source>
        <dbReference type="EMBL" id="OEE34247.1"/>
    </source>
</evidence>
<proteinExistence type="predicted"/>
<sequence length="253" mass="28388">MSQLLNYKLEGSGQTLVLIHGLFGNLDNLGLLARDLGHDHQVLSIDLRNHGLSFHSDTHDYASMAEDVVSLLEHLNLSDVVLIGHSMGGKVAMKVAAISNSLISKLVVLDMAPVAYQVHRHENVLNGLQAVIEAKPTSRNKALEIMSEHILIEGVRQFLSKSLFRSDGIMCWRFNVESIVTHYWEILGWHSVEPIAIPTLFVKGAQSDYLLPEHQPEIQRQFPQAKAHIVSNVGHWLHAEKPKEVLRVIRNFL</sequence>
<dbReference type="PANTHER" id="PTHR46118">
    <property type="entry name" value="PROTEIN ABHD11"/>
    <property type="match status" value="1"/>
</dbReference>